<name>A0AAD7U8V0_9STRA</name>
<reference evidence="3" key="1">
    <citation type="submission" date="2023-01" db="EMBL/GenBank/DDBJ databases">
        <title>Metagenome sequencing of chrysophaentin producing Chrysophaeum taylorii.</title>
        <authorList>
            <person name="Davison J."/>
            <person name="Bewley C."/>
        </authorList>
    </citation>
    <scope>NUCLEOTIDE SEQUENCE</scope>
    <source>
        <strain evidence="3">NIES-1699</strain>
    </source>
</reference>
<accession>A0AAD7U8V0</accession>
<feature type="compositionally biased region" description="Low complexity" evidence="1">
    <location>
        <begin position="390"/>
        <end position="404"/>
    </location>
</feature>
<feature type="domain" description="Gfo/Idh/MocA-like oxidoreductase N-terminal" evidence="2">
    <location>
        <begin position="2"/>
        <end position="113"/>
    </location>
</feature>
<evidence type="ECO:0000313" key="4">
    <source>
        <dbReference type="Proteomes" id="UP001230188"/>
    </source>
</evidence>
<evidence type="ECO:0000259" key="2">
    <source>
        <dbReference type="Pfam" id="PF01408"/>
    </source>
</evidence>
<dbReference type="InterPro" id="IPR036291">
    <property type="entry name" value="NAD(P)-bd_dom_sf"/>
</dbReference>
<gene>
    <name evidence="3" type="ORF">CTAYLR_009439</name>
</gene>
<dbReference type="Gene3D" id="3.40.50.720">
    <property type="entry name" value="NAD(P)-binding Rossmann-like Domain"/>
    <property type="match status" value="1"/>
</dbReference>
<dbReference type="SUPFAM" id="SSF51735">
    <property type="entry name" value="NAD(P)-binding Rossmann-fold domains"/>
    <property type="match status" value="1"/>
</dbReference>
<comment type="caution">
    <text evidence="3">The sequence shown here is derived from an EMBL/GenBank/DDBJ whole genome shotgun (WGS) entry which is preliminary data.</text>
</comment>
<dbReference type="EMBL" id="JAQMWT010000556">
    <property type="protein sequence ID" value="KAJ8599512.1"/>
    <property type="molecule type" value="Genomic_DNA"/>
</dbReference>
<dbReference type="Pfam" id="PF01408">
    <property type="entry name" value="GFO_IDH_MocA"/>
    <property type="match status" value="1"/>
</dbReference>
<sequence>MRLAIVGLTSPHGRGVADAAKRSEIVELVGVGGSSEEAVSRWCEEEGIDAKVKRYASCNAVLEDENVEAVYIGVASAARFAWCLAACSAGKHILVEKPIAVDMSQALSLRNAALGRVALMDATPFVHHARTRTMVAELRDERTFGRVERASVRISFHAAFLENAVDRAAADDEPLGCVGDVGWFAARWGLLAFGPDAVPRFARAAHARFTDSGVPLDLSGLVFFDDAMTEVLDLHCSFACAFRQDLEVCGARKRLRCDDFQIPVNGSKCNATFDLVTFSEIGDLDEVVVQATQTIPVDPDCQRLAMLDAFANLCRAGPADPKAKIWLDAAVQTQAIVSALLESARQGGKIVAASPRAPTTTTTNHITSFTTTATSRKRPRSASAEPRLDLLATTATTPPWGTDS</sequence>
<feature type="region of interest" description="Disordered" evidence="1">
    <location>
        <begin position="368"/>
        <end position="404"/>
    </location>
</feature>
<dbReference type="GO" id="GO:0000166">
    <property type="term" value="F:nucleotide binding"/>
    <property type="evidence" value="ECO:0007669"/>
    <property type="project" value="InterPro"/>
</dbReference>
<dbReference type="PANTHER" id="PTHR46368">
    <property type="match status" value="1"/>
</dbReference>
<dbReference type="Proteomes" id="UP001230188">
    <property type="component" value="Unassembled WGS sequence"/>
</dbReference>
<organism evidence="3 4">
    <name type="scientific">Chrysophaeum taylorii</name>
    <dbReference type="NCBI Taxonomy" id="2483200"/>
    <lineage>
        <taxon>Eukaryota</taxon>
        <taxon>Sar</taxon>
        <taxon>Stramenopiles</taxon>
        <taxon>Ochrophyta</taxon>
        <taxon>Pelagophyceae</taxon>
        <taxon>Pelagomonadales</taxon>
        <taxon>Pelagomonadaceae</taxon>
        <taxon>Chrysophaeum</taxon>
    </lineage>
</organism>
<evidence type="ECO:0000256" key="1">
    <source>
        <dbReference type="SAM" id="MobiDB-lite"/>
    </source>
</evidence>
<evidence type="ECO:0000313" key="3">
    <source>
        <dbReference type="EMBL" id="KAJ8599512.1"/>
    </source>
</evidence>
<dbReference type="PANTHER" id="PTHR46368:SF4">
    <property type="entry name" value="OS10G0403700 PROTEIN"/>
    <property type="match status" value="1"/>
</dbReference>
<dbReference type="SUPFAM" id="SSF55347">
    <property type="entry name" value="Glyceraldehyde-3-phosphate dehydrogenase-like, C-terminal domain"/>
    <property type="match status" value="1"/>
</dbReference>
<dbReference type="AlphaFoldDB" id="A0AAD7U8V0"/>
<proteinExistence type="predicted"/>
<protein>
    <recommendedName>
        <fullName evidence="2">Gfo/Idh/MocA-like oxidoreductase N-terminal domain-containing protein</fullName>
    </recommendedName>
</protein>
<dbReference type="InterPro" id="IPR000683">
    <property type="entry name" value="Gfo/Idh/MocA-like_OxRdtase_N"/>
</dbReference>
<keyword evidence="4" id="KW-1185">Reference proteome</keyword>
<dbReference type="Gene3D" id="3.30.360.10">
    <property type="entry name" value="Dihydrodipicolinate Reductase, domain 2"/>
    <property type="match status" value="1"/>
</dbReference>